<keyword evidence="6 14" id="KW-0479">Metal-binding</keyword>
<dbReference type="Proteomes" id="UP000823882">
    <property type="component" value="Unassembled WGS sequence"/>
</dbReference>
<keyword evidence="7 14" id="KW-0547">Nucleotide-binding</keyword>
<dbReference type="NCBIfam" id="TIGR00679">
    <property type="entry name" value="hpr-ser"/>
    <property type="match status" value="1"/>
</dbReference>
<dbReference type="SUPFAM" id="SSF75138">
    <property type="entry name" value="HprK N-terminal domain-like"/>
    <property type="match status" value="1"/>
</dbReference>
<dbReference type="FunFam" id="3.40.50.300:FF:000174">
    <property type="entry name" value="HPr kinase/phosphorylase"/>
    <property type="match status" value="1"/>
</dbReference>
<evidence type="ECO:0000259" key="16">
    <source>
        <dbReference type="Pfam" id="PF07475"/>
    </source>
</evidence>
<dbReference type="Pfam" id="PF02603">
    <property type="entry name" value="Hpr_kinase_N"/>
    <property type="match status" value="1"/>
</dbReference>
<gene>
    <name evidence="14 17" type="primary">hprK</name>
    <name evidence="17" type="ORF">H9701_03910</name>
</gene>
<dbReference type="CDD" id="cd01918">
    <property type="entry name" value="HprK_C"/>
    <property type="match status" value="1"/>
</dbReference>
<dbReference type="EMBL" id="DWWJ01000073">
    <property type="protein sequence ID" value="HJC40682.1"/>
    <property type="molecule type" value="Genomic_DNA"/>
</dbReference>
<keyword evidence="8 14" id="KW-0418">Kinase</keyword>
<feature type="domain" description="HPr kinase/phosphorylase C-terminal" evidence="16">
    <location>
        <begin position="136"/>
        <end position="304"/>
    </location>
</feature>
<evidence type="ECO:0000256" key="3">
    <source>
        <dbReference type="ARBA" id="ARBA00006883"/>
    </source>
</evidence>
<organism evidence="17 18">
    <name type="scientific">Candidatus Intestinimonas pullistercoris</name>
    <dbReference type="NCBI Taxonomy" id="2838623"/>
    <lineage>
        <taxon>Bacteria</taxon>
        <taxon>Bacillati</taxon>
        <taxon>Bacillota</taxon>
        <taxon>Clostridia</taxon>
        <taxon>Eubacteriales</taxon>
        <taxon>Intestinimonas</taxon>
    </lineage>
</organism>
<keyword evidence="12 14" id="KW-0119">Carbohydrate metabolism</keyword>
<evidence type="ECO:0000256" key="2">
    <source>
        <dbReference type="ARBA" id="ARBA00001946"/>
    </source>
</evidence>
<dbReference type="GO" id="GO:0006109">
    <property type="term" value="P:regulation of carbohydrate metabolic process"/>
    <property type="evidence" value="ECO:0007669"/>
    <property type="project" value="UniProtKB-UniRule"/>
</dbReference>
<feature type="active site" evidence="14">
    <location>
        <position position="165"/>
    </location>
</feature>
<keyword evidence="11 14" id="KW-0511">Multifunctional enzyme</keyword>
<comment type="catalytic activity">
    <reaction evidence="1 14">
        <text>[HPr protein]-L-serine + ATP = [HPr protein]-O-phospho-L-serine + ADP + H(+)</text>
        <dbReference type="Rhea" id="RHEA:46600"/>
        <dbReference type="Rhea" id="RHEA-COMP:11602"/>
        <dbReference type="Rhea" id="RHEA-COMP:11603"/>
        <dbReference type="ChEBI" id="CHEBI:15378"/>
        <dbReference type="ChEBI" id="CHEBI:29999"/>
        <dbReference type="ChEBI" id="CHEBI:30616"/>
        <dbReference type="ChEBI" id="CHEBI:83421"/>
        <dbReference type="ChEBI" id="CHEBI:456216"/>
    </reaction>
</comment>
<keyword evidence="5 14" id="KW-0808">Transferase</keyword>
<comment type="cofactor">
    <cofactor evidence="2 14">
        <name>Mg(2+)</name>
        <dbReference type="ChEBI" id="CHEBI:18420"/>
    </cofactor>
</comment>
<reference evidence="17" key="2">
    <citation type="submission" date="2021-04" db="EMBL/GenBank/DDBJ databases">
        <authorList>
            <person name="Gilroy R."/>
        </authorList>
    </citation>
    <scope>NUCLEOTIDE SEQUENCE</scope>
    <source>
        <strain evidence="17">CHK186-1790</strain>
    </source>
</reference>
<evidence type="ECO:0000256" key="4">
    <source>
        <dbReference type="ARBA" id="ARBA00022527"/>
    </source>
</evidence>
<dbReference type="InterPro" id="IPR028979">
    <property type="entry name" value="Ser_kin/Pase_Hpr-like_N_sf"/>
</dbReference>
<feature type="active site" evidence="14">
    <location>
        <position position="144"/>
    </location>
</feature>
<evidence type="ECO:0000256" key="12">
    <source>
        <dbReference type="ARBA" id="ARBA00023277"/>
    </source>
</evidence>
<keyword evidence="9 14" id="KW-0067">ATP-binding</keyword>
<feature type="binding site" evidence="14">
    <location>
        <position position="166"/>
    </location>
    <ligand>
        <name>Mg(2+)</name>
        <dbReference type="ChEBI" id="CHEBI:18420"/>
    </ligand>
</feature>
<evidence type="ECO:0000256" key="5">
    <source>
        <dbReference type="ARBA" id="ARBA00022679"/>
    </source>
</evidence>
<comment type="subunit">
    <text evidence="14">Homohexamer.</text>
</comment>
<sequence>MAVEGRYSMKLGKLIKDFELEVLRGVEHYEDVLIQREDVNRPGLQLVGFFDYFDAKRLQVLGKVENTYLAQVPSEDRRRIFDALLAYEVPALIITRGLDPFPELMEMADKHDRTILRTQETTTAFMGALIAGLRNELAPRITRHGVLVEVYGEGVLLLGESGVGKSETAIELVKRGHRLVADDAVEIKRVGVNRLVGSAPELIRHYIELRGIGVVDVQQLFGMSAVREDQDIDLVVSLEQWNDETMYDRLGLEELYTVILDVKVPSLTVPVKPGRNLAIIVEVAAMNNRHKKMGYNAAQAFTQQINEHFEQALSGQL</sequence>
<evidence type="ECO:0000259" key="15">
    <source>
        <dbReference type="Pfam" id="PF02603"/>
    </source>
</evidence>
<reference evidence="17" key="1">
    <citation type="journal article" date="2021" name="PeerJ">
        <title>Extensive microbial diversity within the chicken gut microbiome revealed by metagenomics and culture.</title>
        <authorList>
            <person name="Gilroy R."/>
            <person name="Ravi A."/>
            <person name="Getino M."/>
            <person name="Pursley I."/>
            <person name="Horton D.L."/>
            <person name="Alikhan N.F."/>
            <person name="Baker D."/>
            <person name="Gharbi K."/>
            <person name="Hall N."/>
            <person name="Watson M."/>
            <person name="Adriaenssens E.M."/>
            <person name="Foster-Nyarko E."/>
            <person name="Jarju S."/>
            <person name="Secka A."/>
            <person name="Antonio M."/>
            <person name="Oren A."/>
            <person name="Chaudhuri R.R."/>
            <person name="La Ragione R."/>
            <person name="Hildebrand F."/>
            <person name="Pallen M.J."/>
        </authorList>
    </citation>
    <scope>NUCLEOTIDE SEQUENCE</scope>
    <source>
        <strain evidence="17">CHK186-1790</strain>
    </source>
</reference>
<dbReference type="GO" id="GO:0004712">
    <property type="term" value="F:protein serine/threonine/tyrosine kinase activity"/>
    <property type="evidence" value="ECO:0007669"/>
    <property type="project" value="UniProtKB-UniRule"/>
</dbReference>
<dbReference type="Gene3D" id="3.40.1390.20">
    <property type="entry name" value="HprK N-terminal domain-like"/>
    <property type="match status" value="1"/>
</dbReference>
<dbReference type="InterPro" id="IPR011126">
    <property type="entry name" value="Hpr_kin/Pase_Hpr_N"/>
</dbReference>
<evidence type="ECO:0000313" key="17">
    <source>
        <dbReference type="EMBL" id="HJC40682.1"/>
    </source>
</evidence>
<dbReference type="GO" id="GO:0004674">
    <property type="term" value="F:protein serine/threonine kinase activity"/>
    <property type="evidence" value="ECO:0007669"/>
    <property type="project" value="UniProtKB-KW"/>
</dbReference>
<evidence type="ECO:0000256" key="9">
    <source>
        <dbReference type="ARBA" id="ARBA00022840"/>
    </source>
</evidence>
<comment type="miscellaneous">
    <text evidence="14">Both phosphorylation and phosphorolysis are carried out by the same active site and suggest a common mechanism for both reactions.</text>
</comment>
<feature type="domain" description="HPr(Ser) kinase/phosphorylase N-terminal" evidence="15">
    <location>
        <begin position="11"/>
        <end position="130"/>
    </location>
</feature>
<dbReference type="Gene3D" id="3.40.50.300">
    <property type="entry name" value="P-loop containing nucleotide triphosphate hydrolases"/>
    <property type="match status" value="1"/>
</dbReference>
<feature type="active site" description="Proton acceptor; for phosphorylation activity. Proton donor; for dephosphorylation activity" evidence="14">
    <location>
        <position position="183"/>
    </location>
</feature>
<evidence type="ECO:0000256" key="6">
    <source>
        <dbReference type="ARBA" id="ARBA00022723"/>
    </source>
</evidence>
<dbReference type="HAMAP" id="MF_01249">
    <property type="entry name" value="HPr_kinase"/>
    <property type="match status" value="1"/>
</dbReference>
<dbReference type="PANTHER" id="PTHR30305:SF1">
    <property type="entry name" value="HPR KINASE_PHOSPHORYLASE"/>
    <property type="match status" value="1"/>
</dbReference>
<dbReference type="GO" id="GO:0000155">
    <property type="term" value="F:phosphorelay sensor kinase activity"/>
    <property type="evidence" value="ECO:0007669"/>
    <property type="project" value="InterPro"/>
</dbReference>
<dbReference type="EC" id="2.7.4.-" evidence="14"/>
<keyword evidence="4 14" id="KW-0723">Serine/threonine-protein kinase</keyword>
<dbReference type="AlphaFoldDB" id="A0A9D2NYB9"/>
<evidence type="ECO:0000256" key="7">
    <source>
        <dbReference type="ARBA" id="ARBA00022741"/>
    </source>
</evidence>
<dbReference type="EC" id="2.7.11.-" evidence="14"/>
<comment type="domain">
    <text evidence="14">The Walker A ATP-binding motif also binds Pi and PPi.</text>
</comment>
<evidence type="ECO:0000256" key="1">
    <source>
        <dbReference type="ARBA" id="ARBA00001120"/>
    </source>
</evidence>
<dbReference type="PANTHER" id="PTHR30305">
    <property type="entry name" value="PROTEIN YJDM-RELATED"/>
    <property type="match status" value="1"/>
</dbReference>
<evidence type="ECO:0000256" key="10">
    <source>
        <dbReference type="ARBA" id="ARBA00022842"/>
    </source>
</evidence>
<evidence type="ECO:0000313" key="18">
    <source>
        <dbReference type="Proteomes" id="UP000823882"/>
    </source>
</evidence>
<keyword evidence="10 14" id="KW-0460">Magnesium</keyword>
<feature type="active site" evidence="14">
    <location>
        <position position="249"/>
    </location>
</feature>
<feature type="region of interest" description="Important for the catalytic mechanism of both phosphorylation and dephosphorylation" evidence="14">
    <location>
        <begin position="207"/>
        <end position="216"/>
    </location>
</feature>
<feature type="region of interest" description="Important for the catalytic mechanism of dephosphorylation" evidence="14">
    <location>
        <begin position="270"/>
        <end position="275"/>
    </location>
</feature>
<comment type="catalytic activity">
    <reaction evidence="13 14">
        <text>[HPr protein]-O-phospho-L-serine + phosphate + H(+) = [HPr protein]-L-serine + diphosphate</text>
        <dbReference type="Rhea" id="RHEA:46604"/>
        <dbReference type="Rhea" id="RHEA-COMP:11602"/>
        <dbReference type="Rhea" id="RHEA-COMP:11603"/>
        <dbReference type="ChEBI" id="CHEBI:15378"/>
        <dbReference type="ChEBI" id="CHEBI:29999"/>
        <dbReference type="ChEBI" id="CHEBI:33019"/>
        <dbReference type="ChEBI" id="CHEBI:43474"/>
        <dbReference type="ChEBI" id="CHEBI:83421"/>
    </reaction>
</comment>
<dbReference type="GO" id="GO:0005524">
    <property type="term" value="F:ATP binding"/>
    <property type="evidence" value="ECO:0007669"/>
    <property type="project" value="UniProtKB-UniRule"/>
</dbReference>
<accession>A0A9D2NYB9</accession>
<proteinExistence type="inferred from homology"/>
<feature type="binding site" evidence="14">
    <location>
        <begin position="159"/>
        <end position="166"/>
    </location>
    <ligand>
        <name>ATP</name>
        <dbReference type="ChEBI" id="CHEBI:30616"/>
    </ligand>
</feature>
<evidence type="ECO:0000256" key="8">
    <source>
        <dbReference type="ARBA" id="ARBA00022777"/>
    </source>
</evidence>
<comment type="function">
    <text evidence="14">Catalyzes the ATP- as well as the pyrophosphate-dependent phosphorylation of a specific serine residue in HPr, a phosphocarrier protein of the phosphoenolpyruvate-dependent sugar phosphotransferase system (PTS). HprK/P also catalyzes the pyrophosphate-producing, inorganic phosphate-dependent dephosphorylation (phosphorolysis) of seryl-phosphorylated HPr (P-Ser-HPr). The two antagonistic activities of HprK/P are regulated by several intracellular metabolites, which change their concentration in response to the absence or presence of rapidly metabolisable carbon sources (glucose, fructose, etc.) in the growth medium. Therefore, by controlling the phosphorylation state of HPr, HPrK/P is a sensor enzyme that plays a major role in the regulation of carbon metabolism and sugar transport: it mediates carbon catabolite repression (CCR), and regulates PTS-catalyzed carbohydrate uptake and inducer exclusion.</text>
</comment>
<evidence type="ECO:0000256" key="14">
    <source>
        <dbReference type="HAMAP-Rule" id="MF_01249"/>
    </source>
</evidence>
<name>A0A9D2NYB9_9FIRM</name>
<dbReference type="Pfam" id="PF07475">
    <property type="entry name" value="Hpr_kinase_C"/>
    <property type="match status" value="1"/>
</dbReference>
<evidence type="ECO:0000256" key="13">
    <source>
        <dbReference type="ARBA" id="ARBA00047657"/>
    </source>
</evidence>
<comment type="caution">
    <text evidence="17">The sequence shown here is derived from an EMBL/GenBank/DDBJ whole genome shotgun (WGS) entry which is preliminary data.</text>
</comment>
<dbReference type="InterPro" id="IPR003755">
    <property type="entry name" value="HPr(Ser)_kin/Pase"/>
</dbReference>
<feature type="binding site" evidence="14">
    <location>
        <position position="208"/>
    </location>
    <ligand>
        <name>Mg(2+)</name>
        <dbReference type="ChEBI" id="CHEBI:18420"/>
    </ligand>
</feature>
<dbReference type="InterPro" id="IPR011104">
    <property type="entry name" value="Hpr_kin/Pase_C"/>
</dbReference>
<dbReference type="GO" id="GO:0000287">
    <property type="term" value="F:magnesium ion binding"/>
    <property type="evidence" value="ECO:0007669"/>
    <property type="project" value="UniProtKB-UniRule"/>
</dbReference>
<dbReference type="InterPro" id="IPR027417">
    <property type="entry name" value="P-loop_NTPase"/>
</dbReference>
<comment type="similarity">
    <text evidence="3 14">Belongs to the HPrK/P family.</text>
</comment>
<dbReference type="SUPFAM" id="SSF53795">
    <property type="entry name" value="PEP carboxykinase-like"/>
    <property type="match status" value="1"/>
</dbReference>
<evidence type="ECO:0000256" key="11">
    <source>
        <dbReference type="ARBA" id="ARBA00023268"/>
    </source>
</evidence>
<protein>
    <recommendedName>
        <fullName evidence="14">HPr kinase/phosphorylase</fullName>
        <shortName evidence="14">HPrK/P</shortName>
        <ecNumber evidence="14">2.7.11.-</ecNumber>
        <ecNumber evidence="14">2.7.4.-</ecNumber>
    </recommendedName>
    <alternativeName>
        <fullName evidence="14">HPr(Ser) kinase/phosphorylase</fullName>
    </alternativeName>
</protein>